<evidence type="ECO:0000256" key="1">
    <source>
        <dbReference type="SAM" id="SignalP"/>
    </source>
</evidence>
<feature type="chain" id="PRO_5008592923" description="PilM family plasmid conjugative transfer protein" evidence="1">
    <location>
        <begin position="22"/>
        <end position="143"/>
    </location>
</feature>
<evidence type="ECO:0000313" key="2">
    <source>
        <dbReference type="EMBL" id="OAT14692.1"/>
    </source>
</evidence>
<dbReference type="Gene3D" id="3.30.450.360">
    <property type="match status" value="1"/>
</dbReference>
<gene>
    <name evidence="2" type="ORF">M979_4378</name>
</gene>
<comment type="caution">
    <text evidence="2">The sequence shown here is derived from an EMBL/GenBank/DDBJ whole genome shotgun (WGS) entry which is preliminary data.</text>
</comment>
<keyword evidence="1" id="KW-0732">Signal</keyword>
<dbReference type="EMBL" id="LXEO01000070">
    <property type="protein sequence ID" value="OAT14692.1"/>
    <property type="molecule type" value="Genomic_DNA"/>
</dbReference>
<feature type="signal peptide" evidence="1">
    <location>
        <begin position="1"/>
        <end position="21"/>
    </location>
</feature>
<name>A0A1B7HGK1_9ENTR</name>
<dbReference type="Proteomes" id="UP000078286">
    <property type="component" value="Unassembled WGS sequence"/>
</dbReference>
<keyword evidence="3" id="KW-1185">Reference proteome</keyword>
<dbReference type="AlphaFoldDB" id="A0A1B7HGK1"/>
<evidence type="ECO:0008006" key="4">
    <source>
        <dbReference type="Google" id="ProtNLM"/>
    </source>
</evidence>
<accession>A0A1B7HGK1</accession>
<dbReference type="PATRIC" id="fig|1354255.3.peg.4508"/>
<evidence type="ECO:0000313" key="3">
    <source>
        <dbReference type="Proteomes" id="UP000078286"/>
    </source>
</evidence>
<dbReference type="Pfam" id="PF07419">
    <property type="entry name" value="PilM"/>
    <property type="match status" value="1"/>
</dbReference>
<protein>
    <recommendedName>
        <fullName evidence="4">PilM family plasmid conjugative transfer protein</fullName>
    </recommendedName>
</protein>
<reference evidence="2 3" key="1">
    <citation type="submission" date="2016-04" db="EMBL/GenBank/DDBJ databases">
        <title>ATOL: Assembling a taxonomically balanced genome-scale reconstruction of the evolutionary history of the Enterobacteriaceae.</title>
        <authorList>
            <person name="Plunkett G.III."/>
            <person name="Neeno-Eckwall E.C."/>
            <person name="Glasner J.D."/>
            <person name="Perna N.T."/>
        </authorList>
    </citation>
    <scope>NUCLEOTIDE SEQUENCE [LARGE SCALE GENOMIC DNA]</scope>
    <source>
        <strain evidence="2 3">ATCC 51607</strain>
    </source>
</reference>
<dbReference type="InterPro" id="IPR009987">
    <property type="entry name" value="IM_PilM"/>
</dbReference>
<proteinExistence type="predicted"/>
<organism evidence="2 3">
    <name type="scientific">Buttiauxella noackiae ATCC 51607</name>
    <dbReference type="NCBI Taxonomy" id="1354255"/>
    <lineage>
        <taxon>Bacteria</taxon>
        <taxon>Pseudomonadati</taxon>
        <taxon>Pseudomonadota</taxon>
        <taxon>Gammaproteobacteria</taxon>
        <taxon>Enterobacterales</taxon>
        <taxon>Enterobacteriaceae</taxon>
        <taxon>Buttiauxella</taxon>
    </lineage>
</organism>
<sequence>MSYLILSFFSVFLLFSSGVLQHDNATDAGQYQTDTQQQQAAATLRYMNAINSYLYAHPMADGTFSDSLLEAAPPSGVRHVIRQGRVFVYQPSQPGLKDALVTVSRHSALLGSVKSRRLIDLSGTDMQITLPDLIPEGYLVYLN</sequence>
<dbReference type="RefSeq" id="WP_064556393.1">
    <property type="nucleotide sequence ID" value="NZ_LXEO01000070.1"/>
</dbReference>